<feature type="compositionally biased region" description="Acidic residues" evidence="1">
    <location>
        <begin position="178"/>
        <end position="190"/>
    </location>
</feature>
<dbReference type="WBParaSite" id="SMUV_0000263801-mRNA-1">
    <property type="protein sequence ID" value="SMUV_0000263801-mRNA-1"/>
    <property type="gene ID" value="SMUV_0000263801"/>
</dbReference>
<keyword evidence="2" id="KW-1185">Reference proteome</keyword>
<reference evidence="3" key="1">
    <citation type="submission" date="2017-02" db="UniProtKB">
        <authorList>
            <consortium name="WormBaseParasite"/>
        </authorList>
    </citation>
    <scope>IDENTIFICATION</scope>
</reference>
<feature type="region of interest" description="Disordered" evidence="1">
    <location>
        <begin position="76"/>
        <end position="99"/>
    </location>
</feature>
<evidence type="ECO:0000256" key="1">
    <source>
        <dbReference type="SAM" id="MobiDB-lite"/>
    </source>
</evidence>
<protein>
    <submittedName>
        <fullName evidence="3">Short neuropeptide F</fullName>
    </submittedName>
</protein>
<evidence type="ECO:0000313" key="2">
    <source>
        <dbReference type="Proteomes" id="UP000046393"/>
    </source>
</evidence>
<sequence length="234" mass="27278">MINFDKRAMNTEREQFRGKGHIKRSDSFDEIQKSVSVLYVKTNSNKHFHSMRLTVKIMLCIALFGFPVQCQQFQPYEDQDGTSSDDDNDATDSTRTDINIGDYNPRFDKRLYHMGANRRRSYPYHYMFGRLGAYMANPRPSSAEREMSSEFRGLNDPTRFKILRDDAWYSPQYSSDDGRDDEDYGSDDGEYGSRNSWGSPYESDEQWQGSDEQMPSGGYGYDGLQSYMKKLKRE</sequence>
<proteinExistence type="predicted"/>
<feature type="region of interest" description="Disordered" evidence="1">
    <location>
        <begin position="171"/>
        <end position="223"/>
    </location>
</feature>
<accession>A0A0N5AEI0</accession>
<organism evidence="2 3">
    <name type="scientific">Syphacia muris</name>
    <dbReference type="NCBI Taxonomy" id="451379"/>
    <lineage>
        <taxon>Eukaryota</taxon>
        <taxon>Metazoa</taxon>
        <taxon>Ecdysozoa</taxon>
        <taxon>Nematoda</taxon>
        <taxon>Chromadorea</taxon>
        <taxon>Rhabditida</taxon>
        <taxon>Spirurina</taxon>
        <taxon>Oxyuridomorpha</taxon>
        <taxon>Oxyuroidea</taxon>
        <taxon>Oxyuridae</taxon>
        <taxon>Syphacia</taxon>
    </lineage>
</organism>
<dbReference type="Proteomes" id="UP000046393">
    <property type="component" value="Unplaced"/>
</dbReference>
<name>A0A0N5AEI0_9BILA</name>
<dbReference type="AlphaFoldDB" id="A0A0N5AEI0"/>
<feature type="compositionally biased region" description="Acidic residues" evidence="1">
    <location>
        <begin position="77"/>
        <end position="90"/>
    </location>
</feature>
<evidence type="ECO:0000313" key="3">
    <source>
        <dbReference type="WBParaSite" id="SMUV_0000263801-mRNA-1"/>
    </source>
</evidence>